<feature type="compositionally biased region" description="Basic and acidic residues" evidence="2">
    <location>
        <begin position="382"/>
        <end position="398"/>
    </location>
</feature>
<evidence type="ECO:0000259" key="3">
    <source>
        <dbReference type="PROSITE" id="PS50102"/>
    </source>
</evidence>
<protein>
    <recommendedName>
        <fullName evidence="3">RRM domain-containing protein</fullName>
    </recommendedName>
</protein>
<accession>A0A2U1PF62</accession>
<dbReference type="CDD" id="cd00590">
    <property type="entry name" value="RRM_SF"/>
    <property type="match status" value="1"/>
</dbReference>
<dbReference type="OrthoDB" id="1744977at2759"/>
<sequence>MAGKTSTNEDPNGWRWVFRKNKQEMAHSIRNPFEKEVEKIATSLFVTNFPEHIDAKGLWKVCESYGRIVDSYIANKRSKAGKRFGFVRFLGVKNQEEFAKSLANIWIGHFHMYASVARFKRQAKPTFSQKEGLKQTSGHTSAKHNGKHGPVNSQFKTSYASVLNGGGGTKTKYSSMEKKKISLSDHEMVQVTDSLEVALVKVKNVDSMSNMYRLCRDEGFDNVKIHHIGGLWLWMHFHNVESCNSFKNNTNMKSLFTAIKPVSKNFRVDERMVWVEISGLPLCAWGSNAFKKVASSVGKFMFFEDDHSAAMSIGRVCIATKQMKFISEVVEVVINGEEFDAHIHELGSWSISIDDDHSSDSSESVFKEDERVSNDDGGESEGDMHETFQEEQECKGGEETVEPENLGESIHINVANVANEVQGEDINQKTEEVKEMDGSDLSCPPGFEHLKNAGKCSSSSSVQPKTSKCSTSFQKYRKKDVRGISIIHEMSRLIEVGEKLGYDVKGCHESLHRLIDGIGVSLVDR</sequence>
<dbReference type="Proteomes" id="UP000245207">
    <property type="component" value="Unassembled WGS sequence"/>
</dbReference>
<dbReference type="PROSITE" id="PS50102">
    <property type="entry name" value="RRM"/>
    <property type="match status" value="1"/>
</dbReference>
<dbReference type="GO" id="GO:0003723">
    <property type="term" value="F:RNA binding"/>
    <property type="evidence" value="ECO:0007669"/>
    <property type="project" value="UniProtKB-UniRule"/>
</dbReference>
<reference evidence="4 5" key="1">
    <citation type="journal article" date="2018" name="Mol. Plant">
        <title>The genome of Artemisia annua provides insight into the evolution of Asteraceae family and artemisinin biosynthesis.</title>
        <authorList>
            <person name="Shen Q."/>
            <person name="Zhang L."/>
            <person name="Liao Z."/>
            <person name="Wang S."/>
            <person name="Yan T."/>
            <person name="Shi P."/>
            <person name="Liu M."/>
            <person name="Fu X."/>
            <person name="Pan Q."/>
            <person name="Wang Y."/>
            <person name="Lv Z."/>
            <person name="Lu X."/>
            <person name="Zhang F."/>
            <person name="Jiang W."/>
            <person name="Ma Y."/>
            <person name="Chen M."/>
            <person name="Hao X."/>
            <person name="Li L."/>
            <person name="Tang Y."/>
            <person name="Lv G."/>
            <person name="Zhou Y."/>
            <person name="Sun X."/>
            <person name="Brodelius P.E."/>
            <person name="Rose J.K.C."/>
            <person name="Tang K."/>
        </authorList>
    </citation>
    <scope>NUCLEOTIDE SEQUENCE [LARGE SCALE GENOMIC DNA]</scope>
    <source>
        <strain evidence="5">cv. Huhao1</strain>
        <tissue evidence="4">Leaf</tissue>
    </source>
</reference>
<dbReference type="AlphaFoldDB" id="A0A2U1PF62"/>
<feature type="domain" description="RRM" evidence="3">
    <location>
        <begin position="42"/>
        <end position="119"/>
    </location>
</feature>
<feature type="region of interest" description="Disordered" evidence="2">
    <location>
        <begin position="126"/>
        <end position="154"/>
    </location>
</feature>
<dbReference type="InterPro" id="IPR012677">
    <property type="entry name" value="Nucleotide-bd_a/b_plait_sf"/>
</dbReference>
<dbReference type="EMBL" id="PKPP01001234">
    <property type="protein sequence ID" value="PWA84396.1"/>
    <property type="molecule type" value="Genomic_DNA"/>
</dbReference>
<name>A0A2U1PF62_ARTAN</name>
<dbReference type="InterPro" id="IPR035979">
    <property type="entry name" value="RBD_domain_sf"/>
</dbReference>
<comment type="caution">
    <text evidence="4">The sequence shown here is derived from an EMBL/GenBank/DDBJ whole genome shotgun (WGS) entry which is preliminary data.</text>
</comment>
<dbReference type="SUPFAM" id="SSF54928">
    <property type="entry name" value="RNA-binding domain, RBD"/>
    <property type="match status" value="1"/>
</dbReference>
<dbReference type="Gene3D" id="3.30.70.330">
    <property type="match status" value="1"/>
</dbReference>
<feature type="compositionally biased region" description="Basic and acidic residues" evidence="2">
    <location>
        <begin position="354"/>
        <end position="374"/>
    </location>
</feature>
<keyword evidence="5" id="KW-1185">Reference proteome</keyword>
<evidence type="ECO:0000256" key="2">
    <source>
        <dbReference type="SAM" id="MobiDB-lite"/>
    </source>
</evidence>
<feature type="compositionally biased region" description="Polar residues" evidence="2">
    <location>
        <begin position="126"/>
        <end position="140"/>
    </location>
</feature>
<evidence type="ECO:0000313" key="5">
    <source>
        <dbReference type="Proteomes" id="UP000245207"/>
    </source>
</evidence>
<keyword evidence="1" id="KW-0694">RNA-binding</keyword>
<organism evidence="4 5">
    <name type="scientific">Artemisia annua</name>
    <name type="common">Sweet wormwood</name>
    <dbReference type="NCBI Taxonomy" id="35608"/>
    <lineage>
        <taxon>Eukaryota</taxon>
        <taxon>Viridiplantae</taxon>
        <taxon>Streptophyta</taxon>
        <taxon>Embryophyta</taxon>
        <taxon>Tracheophyta</taxon>
        <taxon>Spermatophyta</taxon>
        <taxon>Magnoliopsida</taxon>
        <taxon>eudicotyledons</taxon>
        <taxon>Gunneridae</taxon>
        <taxon>Pentapetalae</taxon>
        <taxon>asterids</taxon>
        <taxon>campanulids</taxon>
        <taxon>Asterales</taxon>
        <taxon>Asteraceae</taxon>
        <taxon>Asteroideae</taxon>
        <taxon>Anthemideae</taxon>
        <taxon>Artemisiinae</taxon>
        <taxon>Artemisia</taxon>
    </lineage>
</organism>
<dbReference type="InterPro" id="IPR000504">
    <property type="entry name" value="RRM_dom"/>
</dbReference>
<evidence type="ECO:0000313" key="4">
    <source>
        <dbReference type="EMBL" id="PWA84396.1"/>
    </source>
</evidence>
<dbReference type="Pfam" id="PF00076">
    <property type="entry name" value="RRM_1"/>
    <property type="match status" value="1"/>
</dbReference>
<gene>
    <name evidence="4" type="ORF">CTI12_AA160070</name>
</gene>
<proteinExistence type="predicted"/>
<evidence type="ECO:0000256" key="1">
    <source>
        <dbReference type="PROSITE-ProRule" id="PRU00176"/>
    </source>
</evidence>
<feature type="region of interest" description="Disordered" evidence="2">
    <location>
        <begin position="352"/>
        <end position="401"/>
    </location>
</feature>
<dbReference type="SMART" id="SM00360">
    <property type="entry name" value="RRM"/>
    <property type="match status" value="1"/>
</dbReference>